<dbReference type="GO" id="GO:0043590">
    <property type="term" value="C:bacterial nucleoid"/>
    <property type="evidence" value="ECO:0007669"/>
    <property type="project" value="TreeGrafter"/>
</dbReference>
<accession>Q1K048</accession>
<sequence length="251" mass="27040">MDGSPCEAIVLRCTDYGEADRIVTLLTRDHGICGAFARNARSSRRRFGGALHPFSRLRITWQTRRRGGLPQLAEVELLDGAHGLMTNLDGMALAAYGCELIMALWPEEQAIPEVYDLLRSFLPAAASSGAGETLRLLMELRLLDAAGLLPHLGHCGECWAVLGAGEYRFDAARGGTLCAACAYGHHGGVVVDALTLGSLVRLLQVDPLVFEGIRLSPLTVTQAGELLHHCVEETVGRPLKSERFLASLKGV</sequence>
<dbReference type="SUPFAM" id="SSF50249">
    <property type="entry name" value="Nucleic acid-binding proteins"/>
    <property type="match status" value="1"/>
</dbReference>
<evidence type="ECO:0000256" key="7">
    <source>
        <dbReference type="HAMAP-Rule" id="MF_00201"/>
    </source>
</evidence>
<dbReference type="EMBL" id="AAEW02000008">
    <property type="protein sequence ID" value="EAT15694.1"/>
    <property type="molecule type" value="Genomic_DNA"/>
</dbReference>
<dbReference type="GO" id="GO:0006310">
    <property type="term" value="P:DNA recombination"/>
    <property type="evidence" value="ECO:0007669"/>
    <property type="project" value="UniProtKB-UniRule"/>
</dbReference>
<evidence type="ECO:0000256" key="1">
    <source>
        <dbReference type="ARBA" id="ARBA00007452"/>
    </source>
</evidence>
<dbReference type="GO" id="GO:0006302">
    <property type="term" value="P:double-strand break repair"/>
    <property type="evidence" value="ECO:0007669"/>
    <property type="project" value="TreeGrafter"/>
</dbReference>
<dbReference type="Pfam" id="PF11967">
    <property type="entry name" value="RecO_N"/>
    <property type="match status" value="1"/>
</dbReference>
<reference evidence="9" key="1">
    <citation type="submission" date="2006-05" db="EMBL/GenBank/DDBJ databases">
        <title>Annotation of the draft genome assembly of Desulfuromonas acetoxidans DSM 684.</title>
        <authorList>
            <consortium name="US DOE Joint Genome Institute (JGI-ORNL)"/>
            <person name="Larimer F."/>
            <person name="Land M."/>
            <person name="Hauser L."/>
        </authorList>
    </citation>
    <scope>NUCLEOTIDE SEQUENCE [LARGE SCALE GENOMIC DNA]</scope>
    <source>
        <strain evidence="9">DSM 684</strain>
    </source>
</reference>
<dbReference type="InterPro" id="IPR022572">
    <property type="entry name" value="DNA_rep/recomb_RecO_N"/>
</dbReference>
<dbReference type="InterPro" id="IPR037278">
    <property type="entry name" value="ARFGAP/RecO"/>
</dbReference>
<comment type="similarity">
    <text evidence="1 7">Belongs to the RecO family.</text>
</comment>
<dbReference type="InterPro" id="IPR042242">
    <property type="entry name" value="RecO_C"/>
</dbReference>
<comment type="caution">
    <text evidence="9">The sequence shown here is derived from an EMBL/GenBank/DDBJ whole genome shotgun (WGS) entry which is preliminary data.</text>
</comment>
<reference evidence="9" key="2">
    <citation type="submission" date="2006-05" db="EMBL/GenBank/DDBJ databases">
        <title>Sequencing of the draft genome and assembly of Desulfuromonas acetoxidans DSM 684.</title>
        <authorList>
            <consortium name="US DOE Joint Genome Institute (JGI-PGF)"/>
            <person name="Copeland A."/>
            <person name="Lucas S."/>
            <person name="Lapidus A."/>
            <person name="Barry K."/>
            <person name="Detter J.C."/>
            <person name="Glavina del Rio T."/>
            <person name="Hammon N."/>
            <person name="Israni S."/>
            <person name="Dalin E."/>
            <person name="Tice H."/>
            <person name="Bruce D."/>
            <person name="Pitluck S."/>
            <person name="Richardson P."/>
        </authorList>
    </citation>
    <scope>NUCLEOTIDE SEQUENCE [LARGE SCALE GENOMIC DNA]</scope>
    <source>
        <strain evidence="9">DSM 684</strain>
    </source>
</reference>
<evidence type="ECO:0000313" key="10">
    <source>
        <dbReference type="Proteomes" id="UP000005695"/>
    </source>
</evidence>
<dbReference type="InterPro" id="IPR003717">
    <property type="entry name" value="RecO"/>
</dbReference>
<dbReference type="Proteomes" id="UP000005695">
    <property type="component" value="Unassembled WGS sequence"/>
</dbReference>
<gene>
    <name evidence="7" type="primary">recO</name>
    <name evidence="9" type="ORF">Dace_2394</name>
</gene>
<protein>
    <recommendedName>
        <fullName evidence="2 7">DNA repair protein RecO</fullName>
    </recommendedName>
    <alternativeName>
        <fullName evidence="6 7">Recombination protein O</fullName>
    </alternativeName>
</protein>
<keyword evidence="5 7" id="KW-0234">DNA repair</keyword>
<evidence type="ECO:0000259" key="8">
    <source>
        <dbReference type="Pfam" id="PF11967"/>
    </source>
</evidence>
<dbReference type="InterPro" id="IPR012340">
    <property type="entry name" value="NA-bd_OB-fold"/>
</dbReference>
<dbReference type="Gene3D" id="1.20.1440.120">
    <property type="entry name" value="Recombination protein O, C-terminal domain"/>
    <property type="match status" value="1"/>
</dbReference>
<feature type="domain" description="DNA replication/recombination mediator RecO N-terminal" evidence="8">
    <location>
        <begin position="6"/>
        <end position="79"/>
    </location>
</feature>
<dbReference type="HAMAP" id="MF_00201">
    <property type="entry name" value="RecO"/>
    <property type="match status" value="1"/>
</dbReference>
<keyword evidence="3 7" id="KW-0227">DNA damage</keyword>
<keyword evidence="4 7" id="KW-0233">DNA recombination</keyword>
<evidence type="ECO:0000256" key="2">
    <source>
        <dbReference type="ARBA" id="ARBA00021310"/>
    </source>
</evidence>
<dbReference type="Gene3D" id="2.40.50.140">
    <property type="entry name" value="Nucleic acid-binding proteins"/>
    <property type="match status" value="1"/>
</dbReference>
<dbReference type="AlphaFoldDB" id="Q1K048"/>
<evidence type="ECO:0000256" key="4">
    <source>
        <dbReference type="ARBA" id="ARBA00023172"/>
    </source>
</evidence>
<dbReference type="SUPFAM" id="SSF57863">
    <property type="entry name" value="ArfGap/RecO-like zinc finger"/>
    <property type="match status" value="1"/>
</dbReference>
<evidence type="ECO:0000313" key="9">
    <source>
        <dbReference type="EMBL" id="EAT15694.1"/>
    </source>
</evidence>
<dbReference type="Pfam" id="PF02565">
    <property type="entry name" value="RecO_C"/>
    <property type="match status" value="1"/>
</dbReference>
<proteinExistence type="inferred from homology"/>
<evidence type="ECO:0000256" key="3">
    <source>
        <dbReference type="ARBA" id="ARBA00022763"/>
    </source>
</evidence>
<dbReference type="PANTHER" id="PTHR33991:SF1">
    <property type="entry name" value="DNA REPAIR PROTEIN RECO"/>
    <property type="match status" value="1"/>
</dbReference>
<evidence type="ECO:0000256" key="5">
    <source>
        <dbReference type="ARBA" id="ARBA00023204"/>
    </source>
</evidence>
<dbReference type="RefSeq" id="WP_006000058.1">
    <property type="nucleotide sequence ID" value="NZ_AAEW02000008.1"/>
</dbReference>
<name>Q1K048_DESA6</name>
<comment type="function">
    <text evidence="7">Involved in DNA repair and RecF pathway recombination.</text>
</comment>
<evidence type="ECO:0000256" key="6">
    <source>
        <dbReference type="ARBA" id="ARBA00033409"/>
    </source>
</evidence>
<organism evidence="9 10">
    <name type="scientific">Desulfuromonas acetoxidans (strain DSM 684 / 11070)</name>
    <dbReference type="NCBI Taxonomy" id="281689"/>
    <lineage>
        <taxon>Bacteria</taxon>
        <taxon>Pseudomonadati</taxon>
        <taxon>Thermodesulfobacteriota</taxon>
        <taxon>Desulfuromonadia</taxon>
        <taxon>Desulfuromonadales</taxon>
        <taxon>Desulfuromonadaceae</taxon>
        <taxon>Desulfuromonas</taxon>
    </lineage>
</organism>
<dbReference type="PANTHER" id="PTHR33991">
    <property type="entry name" value="DNA REPAIR PROTEIN RECO"/>
    <property type="match status" value="1"/>
</dbReference>
<dbReference type="NCBIfam" id="TIGR00613">
    <property type="entry name" value="reco"/>
    <property type="match status" value="1"/>
</dbReference>
<keyword evidence="10" id="KW-1185">Reference proteome</keyword>
<dbReference type="OrthoDB" id="9780797at2"/>